<keyword evidence="1" id="KW-0812">Transmembrane</keyword>
<keyword evidence="3" id="KW-1185">Reference proteome</keyword>
<dbReference type="AlphaFoldDB" id="A0A1Z5RM99"/>
<dbReference type="Proteomes" id="UP000000768">
    <property type="component" value="Chromosome 4"/>
</dbReference>
<feature type="transmembrane region" description="Helical" evidence="1">
    <location>
        <begin position="20"/>
        <end position="43"/>
    </location>
</feature>
<reference evidence="2 3" key="1">
    <citation type="journal article" date="2009" name="Nature">
        <title>The Sorghum bicolor genome and the diversification of grasses.</title>
        <authorList>
            <person name="Paterson A.H."/>
            <person name="Bowers J.E."/>
            <person name="Bruggmann R."/>
            <person name="Dubchak I."/>
            <person name="Grimwood J."/>
            <person name="Gundlach H."/>
            <person name="Haberer G."/>
            <person name="Hellsten U."/>
            <person name="Mitros T."/>
            <person name="Poliakov A."/>
            <person name="Schmutz J."/>
            <person name="Spannagl M."/>
            <person name="Tang H."/>
            <person name="Wang X."/>
            <person name="Wicker T."/>
            <person name="Bharti A.K."/>
            <person name="Chapman J."/>
            <person name="Feltus F.A."/>
            <person name="Gowik U."/>
            <person name="Grigoriev I.V."/>
            <person name="Lyons E."/>
            <person name="Maher C.A."/>
            <person name="Martis M."/>
            <person name="Narechania A."/>
            <person name="Otillar R.P."/>
            <person name="Penning B.W."/>
            <person name="Salamov A.A."/>
            <person name="Wang Y."/>
            <person name="Zhang L."/>
            <person name="Carpita N.C."/>
            <person name="Freeling M."/>
            <person name="Gingle A.R."/>
            <person name="Hash C.T."/>
            <person name="Keller B."/>
            <person name="Klein P."/>
            <person name="Kresovich S."/>
            <person name="McCann M.C."/>
            <person name="Ming R."/>
            <person name="Peterson D.G."/>
            <person name="Mehboob-ur-Rahman"/>
            <person name="Ware D."/>
            <person name="Westhoff P."/>
            <person name="Mayer K.F."/>
            <person name="Messing J."/>
            <person name="Rokhsar D.S."/>
        </authorList>
    </citation>
    <scope>NUCLEOTIDE SEQUENCE [LARGE SCALE GENOMIC DNA]</scope>
    <source>
        <strain evidence="3">cv. BTx623</strain>
    </source>
</reference>
<reference evidence="3" key="2">
    <citation type="journal article" date="2018" name="Plant J.">
        <title>The Sorghum bicolor reference genome: improved assembly, gene annotations, a transcriptome atlas, and signatures of genome organization.</title>
        <authorList>
            <person name="McCormick R.F."/>
            <person name="Truong S.K."/>
            <person name="Sreedasyam A."/>
            <person name="Jenkins J."/>
            <person name="Shu S."/>
            <person name="Sims D."/>
            <person name="Kennedy M."/>
            <person name="Amirebrahimi M."/>
            <person name="Weers B.D."/>
            <person name="McKinley B."/>
            <person name="Mattison A."/>
            <person name="Morishige D.T."/>
            <person name="Grimwood J."/>
            <person name="Schmutz J."/>
            <person name="Mullet J.E."/>
        </authorList>
    </citation>
    <scope>NUCLEOTIDE SEQUENCE [LARGE SCALE GENOMIC DNA]</scope>
    <source>
        <strain evidence="3">cv. BTx623</strain>
    </source>
</reference>
<gene>
    <name evidence="2" type="ORF">SORBI_3004G067850</name>
</gene>
<dbReference type="Gramene" id="OQU84506">
    <property type="protein sequence ID" value="OQU84506"/>
    <property type="gene ID" value="SORBI_3004G067850"/>
</dbReference>
<organism evidence="2 3">
    <name type="scientific">Sorghum bicolor</name>
    <name type="common">Sorghum</name>
    <name type="synonym">Sorghum vulgare</name>
    <dbReference type="NCBI Taxonomy" id="4558"/>
    <lineage>
        <taxon>Eukaryota</taxon>
        <taxon>Viridiplantae</taxon>
        <taxon>Streptophyta</taxon>
        <taxon>Embryophyta</taxon>
        <taxon>Tracheophyta</taxon>
        <taxon>Spermatophyta</taxon>
        <taxon>Magnoliopsida</taxon>
        <taxon>Liliopsida</taxon>
        <taxon>Poales</taxon>
        <taxon>Poaceae</taxon>
        <taxon>PACMAD clade</taxon>
        <taxon>Panicoideae</taxon>
        <taxon>Andropogonodae</taxon>
        <taxon>Andropogoneae</taxon>
        <taxon>Sorghinae</taxon>
        <taxon>Sorghum</taxon>
    </lineage>
</organism>
<proteinExistence type="predicted"/>
<dbReference type="InParanoid" id="A0A1Z5RM99"/>
<keyword evidence="1" id="KW-0472">Membrane</keyword>
<name>A0A1Z5RM99_SORBI</name>
<keyword evidence="1" id="KW-1133">Transmembrane helix</keyword>
<sequence>MTCGAHVPGTQAPTGEASLWVARPAASCFGVVAVSSAAVYLIACPLRGNNTQQLDDFLFKDFRSEAKATLSLHAIDFINTRFTIPPRTSADPNAT</sequence>
<evidence type="ECO:0000256" key="1">
    <source>
        <dbReference type="SAM" id="Phobius"/>
    </source>
</evidence>
<accession>A0A1Z5RM99</accession>
<dbReference type="EMBL" id="CM000763">
    <property type="protein sequence ID" value="OQU84506.1"/>
    <property type="molecule type" value="Genomic_DNA"/>
</dbReference>
<evidence type="ECO:0000313" key="3">
    <source>
        <dbReference type="Proteomes" id="UP000000768"/>
    </source>
</evidence>
<protein>
    <submittedName>
        <fullName evidence="2">Uncharacterized protein</fullName>
    </submittedName>
</protein>
<evidence type="ECO:0000313" key="2">
    <source>
        <dbReference type="EMBL" id="OQU84506.1"/>
    </source>
</evidence>